<dbReference type="GO" id="GO:0052645">
    <property type="term" value="P:F420-0 metabolic process"/>
    <property type="evidence" value="ECO:0007669"/>
    <property type="project" value="UniProtKB-UniRule"/>
</dbReference>
<dbReference type="RefSeq" id="WP_048088399.1">
    <property type="nucleotide sequence ID" value="NZ_JMIY01000001.1"/>
</dbReference>
<dbReference type="GO" id="GO:0005525">
    <property type="term" value="F:GTP binding"/>
    <property type="evidence" value="ECO:0007669"/>
    <property type="project" value="UniProtKB-KW"/>
</dbReference>
<comment type="function">
    <text evidence="5">Guanylyltransferase that catalyzes the activation of (2S)-2-phospholactate (2-PL) as (2S)-lactyl-2-diphospho-5'-guanosine, via the condensation of 2-PL with GTP. It is involved in the biosynthesis of coenzyme F420, a hydride carrier cofactor.</text>
</comment>
<dbReference type="Gene3D" id="3.90.550.10">
    <property type="entry name" value="Spore Coat Polysaccharide Biosynthesis Protein SpsA, Chain A"/>
    <property type="match status" value="1"/>
</dbReference>
<evidence type="ECO:0000256" key="4">
    <source>
        <dbReference type="ARBA" id="ARBA00023134"/>
    </source>
</evidence>
<proteinExistence type="inferred from homology"/>
<evidence type="ECO:0000313" key="6">
    <source>
        <dbReference type="EMBL" id="KCZ73173.1"/>
    </source>
</evidence>
<dbReference type="Proteomes" id="UP000027153">
    <property type="component" value="Unassembled WGS sequence"/>
</dbReference>
<dbReference type="EMBL" id="JMIY01000001">
    <property type="protein sequence ID" value="KCZ73173.1"/>
    <property type="molecule type" value="Genomic_DNA"/>
</dbReference>
<dbReference type="SUPFAM" id="SSF53448">
    <property type="entry name" value="Nucleotide-diphospho-sugar transferases"/>
    <property type="match status" value="1"/>
</dbReference>
<dbReference type="PANTHER" id="PTHR40392:SF1">
    <property type="entry name" value="2-PHOSPHO-L-LACTATE GUANYLYLTRANSFERASE"/>
    <property type="match status" value="1"/>
</dbReference>
<keyword evidence="7" id="KW-1185">Reference proteome</keyword>
<keyword evidence="4 5" id="KW-0342">GTP-binding</keyword>
<evidence type="ECO:0000256" key="3">
    <source>
        <dbReference type="ARBA" id="ARBA00022741"/>
    </source>
</evidence>
<dbReference type="AlphaFoldDB" id="A0A062V9E3"/>
<comment type="subunit">
    <text evidence="5">Homodimer.</text>
</comment>
<evidence type="ECO:0000256" key="1">
    <source>
        <dbReference type="ARBA" id="ARBA00022679"/>
    </source>
</evidence>
<dbReference type="Gene3D" id="6.10.140.50">
    <property type="match status" value="1"/>
</dbReference>
<reference evidence="6 7" key="1">
    <citation type="journal article" date="2013" name="Nature">
        <title>Anaerobic oxidation of methane coupled to nitrate reduction in a novel archaeal lineage.</title>
        <authorList>
            <person name="Haroon M.F."/>
            <person name="Hu S."/>
            <person name="Shi Y."/>
            <person name="Imelfort M."/>
            <person name="Keller J."/>
            <person name="Hugenholtz P."/>
            <person name="Yuan Z."/>
            <person name="Tyson G.W."/>
        </authorList>
    </citation>
    <scope>NUCLEOTIDE SEQUENCE [LARGE SCALE GENOMIC DNA]</scope>
    <source>
        <strain evidence="6 7">ANME-2d</strain>
    </source>
</reference>
<dbReference type="OrthoDB" id="11179at2157"/>
<dbReference type="HAMAP" id="MF_02114">
    <property type="entry name" value="CofC"/>
    <property type="match status" value="1"/>
</dbReference>
<dbReference type="UniPathway" id="UPA00071"/>
<comment type="similarity">
    <text evidence="5">Belongs to the CofC family.</text>
</comment>
<keyword evidence="3 5" id="KW-0547">Nucleotide-binding</keyword>
<dbReference type="InterPro" id="IPR002835">
    <property type="entry name" value="CofC"/>
</dbReference>
<evidence type="ECO:0000256" key="5">
    <source>
        <dbReference type="HAMAP-Rule" id="MF_02114"/>
    </source>
</evidence>
<evidence type="ECO:0000313" key="7">
    <source>
        <dbReference type="Proteomes" id="UP000027153"/>
    </source>
</evidence>
<dbReference type="Pfam" id="PF01983">
    <property type="entry name" value="CofC"/>
    <property type="match status" value="1"/>
</dbReference>
<dbReference type="NCBIfam" id="TIGR03552">
    <property type="entry name" value="F420_cofC"/>
    <property type="match status" value="1"/>
</dbReference>
<protein>
    <recommendedName>
        <fullName evidence="5">2-phospho-L-lactate guanylyltransferase</fullName>
        <shortName evidence="5">LP guanylyltransferase</shortName>
        <ecNumber evidence="5">2.7.7.68</ecNumber>
    </recommendedName>
</protein>
<organism evidence="6 7">
    <name type="scientific">Candidatus Methanoperedens nitratireducens</name>
    <dbReference type="NCBI Taxonomy" id="1392998"/>
    <lineage>
        <taxon>Archaea</taxon>
        <taxon>Methanobacteriati</taxon>
        <taxon>Methanobacteriota</taxon>
        <taxon>Stenosarchaea group</taxon>
        <taxon>Methanomicrobia</taxon>
        <taxon>Methanosarcinales</taxon>
        <taxon>ANME-2 cluster</taxon>
        <taxon>Candidatus Methanoperedentaceae</taxon>
        <taxon>Candidatus Methanoperedens</taxon>
    </lineage>
</organism>
<keyword evidence="1 5" id="KW-0808">Transferase</keyword>
<dbReference type="PANTHER" id="PTHR40392">
    <property type="entry name" value="2-PHOSPHO-L-LACTATE GUANYLYLTRANSFERASE"/>
    <property type="match status" value="1"/>
</dbReference>
<comment type="catalytic activity">
    <reaction evidence="5">
        <text>(2S)-2-phospholactate + GTP + H(+) = (2S)-lactyl-2-diphospho-5'-guanosine + diphosphate</text>
        <dbReference type="Rhea" id="RHEA:63424"/>
        <dbReference type="ChEBI" id="CHEBI:15378"/>
        <dbReference type="ChEBI" id="CHEBI:33019"/>
        <dbReference type="ChEBI" id="CHEBI:37565"/>
        <dbReference type="ChEBI" id="CHEBI:59435"/>
        <dbReference type="ChEBI" id="CHEBI:59906"/>
        <dbReference type="EC" id="2.7.7.68"/>
    </reaction>
</comment>
<dbReference type="GO" id="GO:0043814">
    <property type="term" value="F:phospholactate guanylyltransferase activity"/>
    <property type="evidence" value="ECO:0007669"/>
    <property type="project" value="UniProtKB-EC"/>
</dbReference>
<name>A0A062V9E3_9EURY</name>
<keyword evidence="2 5" id="KW-0548">Nucleotidyltransferase</keyword>
<dbReference type="EC" id="2.7.7.68" evidence="5"/>
<dbReference type="InterPro" id="IPR029044">
    <property type="entry name" value="Nucleotide-diphossugar_trans"/>
</dbReference>
<evidence type="ECO:0000256" key="2">
    <source>
        <dbReference type="ARBA" id="ARBA00022695"/>
    </source>
</evidence>
<sequence length="212" mass="23224">MRAIIPFKKCNAKSRLGALLSEKEREGFAMAMLSDVAEALISSGCFGAIDILSSSIIEIRGTNIVLTEKGLNEALNEYLHKMSYHSIHEPVLIIMADIPLVSIKNIKNIASSSADIVIVPGRMGGTNALFIRDPSVFHVDYYGASFLKHREIASTNKLKHEVFDSFNLSTDIDETADLAEVLLHGTGYAARYLRELGFILAENGGRVGVKRI</sequence>
<comment type="caution">
    <text evidence="6">The sequence shown here is derived from an EMBL/GenBank/DDBJ whole genome shotgun (WGS) entry which is preliminary data.</text>
</comment>
<accession>A0A062V9E3</accession>
<gene>
    <name evidence="5" type="primary">cofC</name>
    <name evidence="6" type="ORF">ANME2D_00233</name>
</gene>
<comment type="pathway">
    <text evidence="5">Cofactor biosynthesis; coenzyme F420 biosynthesis.</text>
</comment>